<proteinExistence type="predicted"/>
<dbReference type="AlphaFoldDB" id="K7TR73"/>
<reference evidence="1" key="1">
    <citation type="submission" date="2015-12" db="EMBL/GenBank/DDBJ databases">
        <title>Update maize B73 reference genome by single molecule sequencing technologies.</title>
        <authorList>
            <consortium name="Maize Genome Sequencing Project"/>
            <person name="Ware D."/>
        </authorList>
    </citation>
    <scope>NUCLEOTIDE SEQUENCE</scope>
    <source>
        <tissue evidence="1">Seedling</tissue>
    </source>
</reference>
<sequence>MSAGTGTTWPHGHRSRGVGEATLRRQLCGENGGLVITTKEAPSSLGSIIVAPSSLHISYKVQARIKIWLR</sequence>
<organism evidence="1">
    <name type="scientific">Zea mays</name>
    <name type="common">Maize</name>
    <dbReference type="NCBI Taxonomy" id="4577"/>
    <lineage>
        <taxon>Eukaryota</taxon>
        <taxon>Viridiplantae</taxon>
        <taxon>Streptophyta</taxon>
        <taxon>Embryophyta</taxon>
        <taxon>Tracheophyta</taxon>
        <taxon>Spermatophyta</taxon>
        <taxon>Magnoliopsida</taxon>
        <taxon>Liliopsida</taxon>
        <taxon>Poales</taxon>
        <taxon>Poaceae</taxon>
        <taxon>PACMAD clade</taxon>
        <taxon>Panicoideae</taxon>
        <taxon>Andropogonodae</taxon>
        <taxon>Andropogoneae</taxon>
        <taxon>Tripsacinae</taxon>
        <taxon>Zea</taxon>
    </lineage>
</organism>
<evidence type="ECO:0000313" key="1">
    <source>
        <dbReference type="EMBL" id="AQK45183.1"/>
    </source>
</evidence>
<name>K7TR73_MAIZE</name>
<dbReference type="InParanoid" id="K7TR73"/>
<protein>
    <submittedName>
        <fullName evidence="1">Uncharacterized protein</fullName>
    </submittedName>
</protein>
<accession>K7TR73</accession>
<gene>
    <name evidence="1" type="ORF">ZEAMMB73_Zm00001d025978</name>
</gene>
<dbReference type="HOGENOM" id="CLU_2761484_0_0_1"/>
<dbReference type="PaxDb" id="4577-GRMZM2G026335_P01"/>
<dbReference type="EMBL" id="CM000786">
    <property type="protein sequence ID" value="AQK45183.1"/>
    <property type="molecule type" value="Genomic_DNA"/>
</dbReference>